<organism evidence="2 3">
    <name type="scientific">Turicimonas muris</name>
    <dbReference type="NCBI Taxonomy" id="1796652"/>
    <lineage>
        <taxon>Bacteria</taxon>
        <taxon>Pseudomonadati</taxon>
        <taxon>Pseudomonadota</taxon>
        <taxon>Betaproteobacteria</taxon>
        <taxon>Burkholderiales</taxon>
        <taxon>Sutterellaceae</taxon>
        <taxon>Turicimonas</taxon>
    </lineage>
</organism>
<evidence type="ECO:0000256" key="1">
    <source>
        <dbReference type="SAM" id="MobiDB-lite"/>
    </source>
</evidence>
<feature type="compositionally biased region" description="Polar residues" evidence="1">
    <location>
        <begin position="84"/>
        <end position="96"/>
    </location>
</feature>
<feature type="region of interest" description="Disordered" evidence="1">
    <location>
        <begin position="136"/>
        <end position="178"/>
    </location>
</feature>
<dbReference type="AlphaFoldDB" id="A0A227KGP6"/>
<proteinExistence type="predicted"/>
<accession>A0A227KGP6</accession>
<feature type="compositionally biased region" description="Basic and acidic residues" evidence="1">
    <location>
        <begin position="146"/>
        <end position="157"/>
    </location>
</feature>
<feature type="compositionally biased region" description="Low complexity" evidence="1">
    <location>
        <begin position="160"/>
        <end position="169"/>
    </location>
</feature>
<dbReference type="Proteomes" id="UP000214610">
    <property type="component" value="Unassembled WGS sequence"/>
</dbReference>
<evidence type="ECO:0000313" key="2">
    <source>
        <dbReference type="EMBL" id="OXE45839.1"/>
    </source>
</evidence>
<dbReference type="EMBL" id="NHMP01000007">
    <property type="protein sequence ID" value="OXE45839.1"/>
    <property type="molecule type" value="Genomic_DNA"/>
</dbReference>
<sequence>MEEKAVAWLDMSPRHRDFHWRAMSTEERQELKKHLPNNAKQAMTHRYAPKHFYDGMSDVPTGWRKRLTNEERMILREQIVHAQKNLTSTKSRNSKTPAEAENDLELQIKIQELNERMHSECIMFSFSNSVQTLQEPKDNLAVQQSSDRELSAPKDPVELSASSAQPASPNQETPASQQ</sequence>
<comment type="caution">
    <text evidence="2">The sequence shown here is derived from an EMBL/GenBank/DDBJ whole genome shotgun (WGS) entry which is preliminary data.</text>
</comment>
<protein>
    <submittedName>
        <fullName evidence="2">Uncharacterized protein</fullName>
    </submittedName>
</protein>
<reference evidence="3" key="1">
    <citation type="submission" date="2017-05" db="EMBL/GenBank/DDBJ databases">
        <title>Improved OligoMM genomes.</title>
        <authorList>
            <person name="Garzetti D."/>
        </authorList>
    </citation>
    <scope>NUCLEOTIDE SEQUENCE [LARGE SCALE GENOMIC DNA]</scope>
    <source>
        <strain evidence="3">YL45</strain>
    </source>
</reference>
<gene>
    <name evidence="2" type="ORF">ADH67_10495</name>
</gene>
<keyword evidence="3" id="KW-1185">Reference proteome</keyword>
<name>A0A227KGP6_9BURK</name>
<evidence type="ECO:0000313" key="3">
    <source>
        <dbReference type="Proteomes" id="UP000214610"/>
    </source>
</evidence>
<feature type="region of interest" description="Disordered" evidence="1">
    <location>
        <begin position="84"/>
        <end position="103"/>
    </location>
</feature>